<evidence type="ECO:0000256" key="5">
    <source>
        <dbReference type="SAM" id="MobiDB-lite"/>
    </source>
</evidence>
<dbReference type="CDD" id="cd03445">
    <property type="entry name" value="Thioesterase_II_repeat2"/>
    <property type="match status" value="1"/>
</dbReference>
<dbReference type="NCBIfam" id="TIGR00189">
    <property type="entry name" value="tesB"/>
    <property type="match status" value="1"/>
</dbReference>
<dbReference type="GO" id="GO:0006637">
    <property type="term" value="P:acyl-CoA metabolic process"/>
    <property type="evidence" value="ECO:0007669"/>
    <property type="project" value="InterPro"/>
</dbReference>
<keyword evidence="4" id="KW-0443">Lipid metabolism</keyword>
<name>A0A077WQB5_9FUNG</name>
<evidence type="ECO:0000256" key="4">
    <source>
        <dbReference type="ARBA" id="ARBA00023098"/>
    </source>
</evidence>
<organism evidence="8">
    <name type="scientific">Lichtheimia ramosa</name>
    <dbReference type="NCBI Taxonomy" id="688394"/>
    <lineage>
        <taxon>Eukaryota</taxon>
        <taxon>Fungi</taxon>
        <taxon>Fungi incertae sedis</taxon>
        <taxon>Mucoromycota</taxon>
        <taxon>Mucoromycotina</taxon>
        <taxon>Mucoromycetes</taxon>
        <taxon>Mucorales</taxon>
        <taxon>Lichtheimiaceae</taxon>
        <taxon>Lichtheimia</taxon>
    </lineage>
</organism>
<evidence type="ECO:0000259" key="7">
    <source>
        <dbReference type="Pfam" id="PF20789"/>
    </source>
</evidence>
<dbReference type="CDD" id="cd03444">
    <property type="entry name" value="Thioesterase_II_repeat1"/>
    <property type="match status" value="1"/>
</dbReference>
<evidence type="ECO:0000256" key="2">
    <source>
        <dbReference type="ARBA" id="ARBA00011881"/>
    </source>
</evidence>
<dbReference type="AlphaFoldDB" id="A0A077WQB5"/>
<dbReference type="InterPro" id="IPR049449">
    <property type="entry name" value="TesB_ACOT8-like_N"/>
</dbReference>
<dbReference type="Gene3D" id="2.40.160.210">
    <property type="entry name" value="Acyl-CoA thioesterase, double hotdog domain"/>
    <property type="match status" value="1"/>
</dbReference>
<evidence type="ECO:0000259" key="6">
    <source>
        <dbReference type="Pfam" id="PF13622"/>
    </source>
</evidence>
<feature type="domain" description="Acyl-CoA thioesterase-like N-terminal HotDog" evidence="6">
    <location>
        <begin position="57"/>
        <end position="140"/>
    </location>
</feature>
<sequence>MPFKTFPPVVSFDQKVPKAETTLAPGGDDDVNYAKNIAEAVNVQEIDTNLYMSKELWLPPGARGVFGGQIVAQALRAAYNTVPEEFHVHSLHNYFILPGNVEYPVIYQVQRLRDGRSFATRFLTATQRGKAIFVASFSFAKPGKAITLEHQAEMPNVPPPETLPSEYDRMLKTLENNELPPKYRDYLETRLEETMPMDYRNVYQVSEKEALSGRLPAKQTQYRWFKTRGTLDNDPRLHNCVVAYASDSAFIGTAAMANGLASRAIGMMASLDHSMWFHAPVRADEWLLYEMHSPRTSDGRGVVFGRLYRQDGTLVATTAQEGIVRLSEREQQRRLKQQQDAKDLNKDNSKL</sequence>
<dbReference type="OrthoDB" id="68328at2759"/>
<dbReference type="FunFam" id="2.40.160.210:FF:000001">
    <property type="entry name" value="Acyl-CoA thioesterase II"/>
    <property type="match status" value="1"/>
</dbReference>
<dbReference type="InterPro" id="IPR003703">
    <property type="entry name" value="Acyl_CoA_thio"/>
</dbReference>
<feature type="domain" description="Acyl-CoA thioesterase-like C-terminal" evidence="7">
    <location>
        <begin position="208"/>
        <end position="324"/>
    </location>
</feature>
<dbReference type="SUPFAM" id="SSF54637">
    <property type="entry name" value="Thioesterase/thiol ester dehydrase-isomerase"/>
    <property type="match status" value="2"/>
</dbReference>
<dbReference type="PANTHER" id="PTHR11066">
    <property type="entry name" value="ACYL-COA THIOESTERASE"/>
    <property type="match status" value="1"/>
</dbReference>
<keyword evidence="3" id="KW-0378">Hydrolase</keyword>
<feature type="region of interest" description="Disordered" evidence="5">
    <location>
        <begin position="330"/>
        <end position="351"/>
    </location>
</feature>
<proteinExistence type="inferred from homology"/>
<evidence type="ECO:0000256" key="1">
    <source>
        <dbReference type="ARBA" id="ARBA00006538"/>
    </source>
</evidence>
<dbReference type="Pfam" id="PF20789">
    <property type="entry name" value="4HBT_3C"/>
    <property type="match status" value="1"/>
</dbReference>
<evidence type="ECO:0008006" key="9">
    <source>
        <dbReference type="Google" id="ProtNLM"/>
    </source>
</evidence>
<reference evidence="8" key="1">
    <citation type="journal article" date="2014" name="Genome Announc.">
        <title>De novo whole-genome sequence and genome annotation of Lichtheimia ramosa.</title>
        <authorList>
            <person name="Linde J."/>
            <person name="Schwartze V."/>
            <person name="Binder U."/>
            <person name="Lass-Florl C."/>
            <person name="Voigt K."/>
            <person name="Horn F."/>
        </authorList>
    </citation>
    <scope>NUCLEOTIDE SEQUENCE</scope>
    <source>
        <strain evidence="8">JMRC FSU:6197</strain>
    </source>
</reference>
<accession>A0A077WQB5</accession>
<comment type="subunit">
    <text evidence="2">Homotetramer.</text>
</comment>
<dbReference type="EMBL" id="LK023333">
    <property type="protein sequence ID" value="CDS09555.1"/>
    <property type="molecule type" value="Genomic_DNA"/>
</dbReference>
<dbReference type="InterPro" id="IPR042171">
    <property type="entry name" value="Acyl-CoA_hotdog"/>
</dbReference>
<evidence type="ECO:0000256" key="3">
    <source>
        <dbReference type="ARBA" id="ARBA00022801"/>
    </source>
</evidence>
<dbReference type="GO" id="GO:0005782">
    <property type="term" value="C:peroxisomal matrix"/>
    <property type="evidence" value="ECO:0007669"/>
    <property type="project" value="UniProtKB-SubCell"/>
</dbReference>
<dbReference type="InterPro" id="IPR049450">
    <property type="entry name" value="ACOT8-like_C"/>
</dbReference>
<comment type="similarity">
    <text evidence="1">Belongs to the C/M/P thioester hydrolase family.</text>
</comment>
<dbReference type="GO" id="GO:0047617">
    <property type="term" value="F:fatty acyl-CoA hydrolase activity"/>
    <property type="evidence" value="ECO:0007669"/>
    <property type="project" value="InterPro"/>
</dbReference>
<dbReference type="InterPro" id="IPR029069">
    <property type="entry name" value="HotDog_dom_sf"/>
</dbReference>
<dbReference type="GO" id="GO:0009062">
    <property type="term" value="P:fatty acid catabolic process"/>
    <property type="evidence" value="ECO:0007669"/>
    <property type="project" value="TreeGrafter"/>
</dbReference>
<gene>
    <name evidence="8" type="ORF">LRAMOSA10915</name>
</gene>
<dbReference type="PANTHER" id="PTHR11066:SF34">
    <property type="entry name" value="ACYL-COENZYME A THIOESTERASE 8"/>
    <property type="match status" value="1"/>
</dbReference>
<dbReference type="Pfam" id="PF13622">
    <property type="entry name" value="4HBT_3"/>
    <property type="match status" value="1"/>
</dbReference>
<evidence type="ECO:0000313" key="8">
    <source>
        <dbReference type="EMBL" id="CDS09555.1"/>
    </source>
</evidence>
<protein>
    <recommendedName>
        <fullName evidence="9">Acyl-CoA thioesterase II</fullName>
    </recommendedName>
</protein>